<dbReference type="EMBL" id="RAPE01000001">
    <property type="protein sequence ID" value="RKF16953.1"/>
    <property type="molecule type" value="Genomic_DNA"/>
</dbReference>
<dbReference type="CDD" id="cd01066">
    <property type="entry name" value="APP_MetAP"/>
    <property type="match status" value="1"/>
</dbReference>
<dbReference type="Proteomes" id="UP000281128">
    <property type="component" value="Unassembled WGS sequence"/>
</dbReference>
<dbReference type="InterPro" id="IPR000587">
    <property type="entry name" value="Creatinase_N"/>
</dbReference>
<dbReference type="PANTHER" id="PTHR46112">
    <property type="entry name" value="AMINOPEPTIDASE"/>
    <property type="match status" value="1"/>
</dbReference>
<dbReference type="InterPro" id="IPR050659">
    <property type="entry name" value="Peptidase_M24B"/>
</dbReference>
<evidence type="ECO:0000313" key="3">
    <source>
        <dbReference type="EMBL" id="RKF16953.1"/>
    </source>
</evidence>
<comment type="caution">
    <text evidence="3">The sequence shown here is derived from an EMBL/GenBank/DDBJ whole genome shotgun (WGS) entry which is preliminary data.</text>
</comment>
<sequence>MMFYSMKGMASMLHFKRSEFEDRITAARRLMRRDGLDGLLIFAQESHYYLTGFDTKGFVFFQCAVLTADDGPITLLTRRPDLEQARRTSIIEDIRLWYDAPGVDPTKELQEILDEKGLKGGRIGIELRSFGLTGDNHERIRQRFDGYATLVDASQLVRELRLVKSEAEIAYVREAAELADRSLEAMVNAAGPGVFEGKIAADGIAAILEGGGDMPPSGPVLGSGDRALLVRSATGYRHLDDTDQLTIEHAGSYRHYCACLMRTITVGKAGDQHQSMFAATRDAMAAMTDAARTGNTIGQIDDAHRATFDAAGFEEARMSACGYSLGASYSPSWMDVPPMIHSGNATRIEPGMILFLHAILIDAPRNLAMSAGYTILTREEGQAPEVLSRLPLDELISR</sequence>
<dbReference type="InterPro" id="IPR029149">
    <property type="entry name" value="Creatin/AminoP/Spt16_N"/>
</dbReference>
<dbReference type="Gene3D" id="3.90.230.10">
    <property type="entry name" value="Creatinase/methionine aminopeptidase superfamily"/>
    <property type="match status" value="1"/>
</dbReference>
<keyword evidence="3" id="KW-0378">Hydrolase</keyword>
<proteinExistence type="predicted"/>
<dbReference type="SUPFAM" id="SSF55920">
    <property type="entry name" value="Creatinase/aminopeptidase"/>
    <property type="match status" value="1"/>
</dbReference>
<evidence type="ECO:0000313" key="4">
    <source>
        <dbReference type="Proteomes" id="UP000281128"/>
    </source>
</evidence>
<dbReference type="GO" id="GO:0004177">
    <property type="term" value="F:aminopeptidase activity"/>
    <property type="evidence" value="ECO:0007669"/>
    <property type="project" value="UniProtKB-KW"/>
</dbReference>
<gene>
    <name evidence="3" type="ORF">D6850_05340</name>
</gene>
<organism evidence="3 4">
    <name type="scientific">Roseovarius spongiae</name>
    <dbReference type="NCBI Taxonomy" id="2320272"/>
    <lineage>
        <taxon>Bacteria</taxon>
        <taxon>Pseudomonadati</taxon>
        <taxon>Pseudomonadota</taxon>
        <taxon>Alphaproteobacteria</taxon>
        <taxon>Rhodobacterales</taxon>
        <taxon>Roseobacteraceae</taxon>
        <taxon>Roseovarius</taxon>
    </lineage>
</organism>
<dbReference type="InterPro" id="IPR036005">
    <property type="entry name" value="Creatinase/aminopeptidase-like"/>
</dbReference>
<dbReference type="InterPro" id="IPR000994">
    <property type="entry name" value="Pept_M24"/>
</dbReference>
<protein>
    <submittedName>
        <fullName evidence="3">Aminopeptidase P family protein</fullName>
    </submittedName>
</protein>
<dbReference type="AlphaFoldDB" id="A0A3A8AX13"/>
<dbReference type="PANTHER" id="PTHR46112:SF2">
    <property type="entry name" value="XAA-PRO AMINOPEPTIDASE P-RELATED"/>
    <property type="match status" value="1"/>
</dbReference>
<name>A0A3A8AX13_9RHOB</name>
<evidence type="ECO:0000259" key="2">
    <source>
        <dbReference type="Pfam" id="PF01321"/>
    </source>
</evidence>
<dbReference type="OrthoDB" id="8286321at2"/>
<evidence type="ECO:0000259" key="1">
    <source>
        <dbReference type="Pfam" id="PF00557"/>
    </source>
</evidence>
<reference evidence="3 4" key="1">
    <citation type="submission" date="2018-09" db="EMBL/GenBank/DDBJ databases">
        <title>Roseovarius spongiae sp. nov., isolated from a marine sponge.</title>
        <authorList>
            <person name="Zhuang L."/>
            <person name="Luo L."/>
        </authorList>
    </citation>
    <scope>NUCLEOTIDE SEQUENCE [LARGE SCALE GENOMIC DNA]</scope>
    <source>
        <strain evidence="3 4">HN-E21</strain>
    </source>
</reference>
<dbReference type="Pfam" id="PF00557">
    <property type="entry name" value="Peptidase_M24"/>
    <property type="match status" value="1"/>
</dbReference>
<feature type="domain" description="Peptidase M24" evidence="1">
    <location>
        <begin position="171"/>
        <end position="358"/>
    </location>
</feature>
<dbReference type="Gene3D" id="3.40.350.10">
    <property type="entry name" value="Creatinase/prolidase N-terminal domain"/>
    <property type="match status" value="1"/>
</dbReference>
<keyword evidence="3" id="KW-0645">Protease</keyword>
<feature type="domain" description="Creatinase N-terminal" evidence="2">
    <location>
        <begin position="23"/>
        <end position="163"/>
    </location>
</feature>
<accession>A0A3A8AX13</accession>
<dbReference type="Pfam" id="PF01321">
    <property type="entry name" value="Creatinase_N"/>
    <property type="match status" value="1"/>
</dbReference>
<keyword evidence="3" id="KW-0031">Aminopeptidase</keyword>
<keyword evidence="4" id="KW-1185">Reference proteome</keyword>
<dbReference type="SUPFAM" id="SSF53092">
    <property type="entry name" value="Creatinase/prolidase N-terminal domain"/>
    <property type="match status" value="1"/>
</dbReference>